<reference evidence="1" key="1">
    <citation type="journal article" date="2015" name="Nature">
        <title>Complex archaea that bridge the gap between prokaryotes and eukaryotes.</title>
        <authorList>
            <person name="Spang A."/>
            <person name="Saw J.H."/>
            <person name="Jorgensen S.L."/>
            <person name="Zaremba-Niedzwiedzka K."/>
            <person name="Martijn J."/>
            <person name="Lind A.E."/>
            <person name="van Eijk R."/>
            <person name="Schleper C."/>
            <person name="Guy L."/>
            <person name="Ettema T.J."/>
        </authorList>
    </citation>
    <scope>NUCLEOTIDE SEQUENCE</scope>
</reference>
<proteinExistence type="predicted"/>
<name>A0A0F9IVV5_9ZZZZ</name>
<organism evidence="1">
    <name type="scientific">marine sediment metagenome</name>
    <dbReference type="NCBI Taxonomy" id="412755"/>
    <lineage>
        <taxon>unclassified sequences</taxon>
        <taxon>metagenomes</taxon>
        <taxon>ecological metagenomes</taxon>
    </lineage>
</organism>
<comment type="caution">
    <text evidence="1">The sequence shown here is derived from an EMBL/GenBank/DDBJ whole genome shotgun (WGS) entry which is preliminary data.</text>
</comment>
<dbReference type="EMBL" id="LAZR01011486">
    <property type="protein sequence ID" value="KKM61418.1"/>
    <property type="molecule type" value="Genomic_DNA"/>
</dbReference>
<accession>A0A0F9IVV5</accession>
<protein>
    <submittedName>
        <fullName evidence="1">Uncharacterized protein</fullName>
    </submittedName>
</protein>
<evidence type="ECO:0000313" key="1">
    <source>
        <dbReference type="EMBL" id="KKM61418.1"/>
    </source>
</evidence>
<dbReference type="AlphaFoldDB" id="A0A0F9IVV5"/>
<sequence>MGRGMMCMKCGAIAVVGSEVCRAHGGKSTDHDNECEFGEVHVDGVPCQWCDPVEGEW</sequence>
<gene>
    <name evidence="1" type="ORF">LCGC14_1531780</name>
</gene>